<protein>
    <submittedName>
        <fullName evidence="2">Uncharacterized protein</fullName>
    </submittedName>
</protein>
<keyword evidence="1" id="KW-1133">Transmembrane helix</keyword>
<dbReference type="EMBL" id="VSSQ01084953">
    <property type="protein sequence ID" value="MPN32766.1"/>
    <property type="molecule type" value="Genomic_DNA"/>
</dbReference>
<name>A0A645H2Q5_9ZZZZ</name>
<evidence type="ECO:0000256" key="1">
    <source>
        <dbReference type="SAM" id="Phobius"/>
    </source>
</evidence>
<keyword evidence="1" id="KW-0472">Membrane</keyword>
<proteinExistence type="predicted"/>
<feature type="transmembrane region" description="Helical" evidence="1">
    <location>
        <begin position="6"/>
        <end position="24"/>
    </location>
</feature>
<gene>
    <name evidence="2" type="ORF">SDC9_180246</name>
</gene>
<evidence type="ECO:0000313" key="2">
    <source>
        <dbReference type="EMBL" id="MPN32766.1"/>
    </source>
</evidence>
<keyword evidence="1" id="KW-0812">Transmembrane</keyword>
<organism evidence="2">
    <name type="scientific">bioreactor metagenome</name>
    <dbReference type="NCBI Taxonomy" id="1076179"/>
    <lineage>
        <taxon>unclassified sequences</taxon>
        <taxon>metagenomes</taxon>
        <taxon>ecological metagenomes</taxon>
    </lineage>
</organism>
<accession>A0A645H2Q5</accession>
<sequence>MELKRFNFLGDLFFGIILFQIILLQLRMTLRLIRVLLLSLYHQFLPDTNMIRILNLIDLG</sequence>
<reference evidence="2" key="1">
    <citation type="submission" date="2019-08" db="EMBL/GenBank/DDBJ databases">
        <authorList>
            <person name="Kucharzyk K."/>
            <person name="Murdoch R.W."/>
            <person name="Higgins S."/>
            <person name="Loffler F."/>
        </authorList>
    </citation>
    <scope>NUCLEOTIDE SEQUENCE</scope>
</reference>
<comment type="caution">
    <text evidence="2">The sequence shown here is derived from an EMBL/GenBank/DDBJ whole genome shotgun (WGS) entry which is preliminary data.</text>
</comment>
<dbReference type="AlphaFoldDB" id="A0A645H2Q5"/>